<dbReference type="OrthoDB" id="9810297at2"/>
<dbReference type="AlphaFoldDB" id="A0A1H0K941"/>
<dbReference type="InterPro" id="IPR035926">
    <property type="entry name" value="NusB-like_sf"/>
</dbReference>
<evidence type="ECO:0000313" key="10">
    <source>
        <dbReference type="Proteomes" id="UP000198793"/>
    </source>
</evidence>
<keyword evidence="2 5" id="KW-0808">Transferase</keyword>
<feature type="binding site" evidence="5">
    <location>
        <position position="346"/>
    </location>
    <ligand>
        <name>S-adenosyl-L-methionine</name>
        <dbReference type="ChEBI" id="CHEBI:59789"/>
    </ligand>
</feature>
<dbReference type="PROSITE" id="PS51686">
    <property type="entry name" value="SAM_MT_RSMB_NOP"/>
    <property type="match status" value="1"/>
</dbReference>
<dbReference type="SUPFAM" id="SSF48013">
    <property type="entry name" value="NusB-like"/>
    <property type="match status" value="1"/>
</dbReference>
<evidence type="ECO:0000313" key="9">
    <source>
        <dbReference type="EMBL" id="SDO52417.1"/>
    </source>
</evidence>
<evidence type="ECO:0000256" key="2">
    <source>
        <dbReference type="ARBA" id="ARBA00022679"/>
    </source>
</evidence>
<evidence type="ECO:0000256" key="5">
    <source>
        <dbReference type="PROSITE-ProRule" id="PRU01023"/>
    </source>
</evidence>
<keyword evidence="1 5" id="KW-0489">Methyltransferase</keyword>
<feature type="binding site" evidence="5">
    <location>
        <position position="304"/>
    </location>
    <ligand>
        <name>S-adenosyl-L-methionine</name>
        <dbReference type="ChEBI" id="CHEBI:59789"/>
    </ligand>
</feature>
<reference evidence="9 10" key="1">
    <citation type="submission" date="2016-10" db="EMBL/GenBank/DDBJ databases">
        <authorList>
            <person name="de Groot N.N."/>
        </authorList>
    </citation>
    <scope>NUCLEOTIDE SEQUENCE [LARGE SCALE GENOMIC DNA]</scope>
    <source>
        <strain evidence="10">L7-484,KACC 16230,DSM 25025</strain>
    </source>
</reference>
<dbReference type="CDD" id="cd02440">
    <property type="entry name" value="AdoMet_MTases"/>
    <property type="match status" value="1"/>
</dbReference>
<proteinExistence type="inferred from homology"/>
<dbReference type="STRING" id="1166073.SAMN05192530_107154"/>
<comment type="similarity">
    <text evidence="5">Belongs to the class I-like SAM-binding methyltransferase superfamily. RsmB/NOP family.</text>
</comment>
<feature type="region of interest" description="Disordered" evidence="7">
    <location>
        <begin position="1"/>
        <end position="34"/>
    </location>
</feature>
<dbReference type="SUPFAM" id="SSF53335">
    <property type="entry name" value="S-adenosyl-L-methionine-dependent methyltransferases"/>
    <property type="match status" value="1"/>
</dbReference>
<feature type="binding site" evidence="5">
    <location>
        <begin position="283"/>
        <end position="289"/>
    </location>
    <ligand>
        <name>S-adenosyl-L-methionine</name>
        <dbReference type="ChEBI" id="CHEBI:59789"/>
    </ligand>
</feature>
<dbReference type="PRINTS" id="PR02008">
    <property type="entry name" value="RCMTFAMILY"/>
</dbReference>
<dbReference type="InterPro" id="IPR049560">
    <property type="entry name" value="MeTrfase_RsmB-F_NOP2_cat"/>
</dbReference>
<dbReference type="InterPro" id="IPR029063">
    <property type="entry name" value="SAM-dependent_MTases_sf"/>
</dbReference>
<gene>
    <name evidence="9" type="ORF">SAMN05192530_107154</name>
</gene>
<evidence type="ECO:0000256" key="7">
    <source>
        <dbReference type="SAM" id="MobiDB-lite"/>
    </source>
</evidence>
<accession>A0A1H0K941</accession>
<dbReference type="Pfam" id="PF01189">
    <property type="entry name" value="Methyltr_RsmB-F"/>
    <property type="match status" value="1"/>
</dbReference>
<comment type="caution">
    <text evidence="5">Lacks conserved residue(s) required for the propagation of feature annotation.</text>
</comment>
<name>A0A1H0K941_9HYPH</name>
<feature type="coiled-coil region" evidence="6">
    <location>
        <begin position="303"/>
        <end position="337"/>
    </location>
</feature>
<evidence type="ECO:0000256" key="6">
    <source>
        <dbReference type="SAM" id="Coils"/>
    </source>
</evidence>
<keyword evidence="3 5" id="KW-0949">S-adenosyl-L-methionine</keyword>
<dbReference type="Gene3D" id="3.40.50.150">
    <property type="entry name" value="Vaccinia Virus protein VP39"/>
    <property type="match status" value="1"/>
</dbReference>
<dbReference type="GO" id="GO:0008173">
    <property type="term" value="F:RNA methyltransferase activity"/>
    <property type="evidence" value="ECO:0007669"/>
    <property type="project" value="InterPro"/>
</dbReference>
<dbReference type="Proteomes" id="UP000198793">
    <property type="component" value="Unassembled WGS sequence"/>
</dbReference>
<sequence length="478" mass="51139">MDRPPVSPQRLRRPVPSKTAPAAERPSLADDAQRPGLGARRVAARLLAAVVDARTSLDGLTDRGNGHPEFRKLEGRDQALVRAILLAALRRRGTIDAILADCLEKALPSGASALRHILHVASAQILFLDVPDSAAVDLAVASAQADPRSARFANLTNAVLRRIARDKAGFLARFDDPALDAPRWLLDRLEAAYGAAGARAILHAQRVPAPLDLTCREDPSLWAERLGGSLLPTGTVRLGARETGAVDQMPGFADGAWWVQDAAAALPARLFGDLSGLRALDACAAPGGKTAQLAAAGARVTALDISASRLRRLRGNLERLRLEADTHEGSIEDFRDAEGFDAVLLDAPCSSTGTIRRHPDVPFTKTAEEVEKLAGVQERLLRAAADHVRPGGLLVFSNCSLDPREGEDTARRFLAERGEFQLVPVAAAEVPGIEDAVTREGFLRTTPAMLRRDTAELSGLDGFFAARFRRVTQSKTAA</sequence>
<dbReference type="RefSeq" id="WP_090675193.1">
    <property type="nucleotide sequence ID" value="NZ_FNIT01000007.1"/>
</dbReference>
<dbReference type="InterPro" id="IPR001678">
    <property type="entry name" value="MeTrfase_RsmB-F_NOP2_dom"/>
</dbReference>
<evidence type="ECO:0000256" key="3">
    <source>
        <dbReference type="ARBA" id="ARBA00022691"/>
    </source>
</evidence>
<evidence type="ECO:0000259" key="8">
    <source>
        <dbReference type="PROSITE" id="PS51686"/>
    </source>
</evidence>
<evidence type="ECO:0000256" key="4">
    <source>
        <dbReference type="ARBA" id="ARBA00022884"/>
    </source>
</evidence>
<keyword evidence="10" id="KW-1185">Reference proteome</keyword>
<dbReference type="Pfam" id="PF01029">
    <property type="entry name" value="NusB"/>
    <property type="match status" value="1"/>
</dbReference>
<dbReference type="Gene3D" id="1.10.940.10">
    <property type="entry name" value="NusB-like"/>
    <property type="match status" value="1"/>
</dbReference>
<dbReference type="EMBL" id="FNIT01000007">
    <property type="protein sequence ID" value="SDO52417.1"/>
    <property type="molecule type" value="Genomic_DNA"/>
</dbReference>
<protein>
    <submittedName>
        <fullName evidence="9">16S rRNA (Cytosine967-C5)-methyltransferase</fullName>
    </submittedName>
</protein>
<dbReference type="GO" id="GO:0003723">
    <property type="term" value="F:RNA binding"/>
    <property type="evidence" value="ECO:0007669"/>
    <property type="project" value="UniProtKB-UniRule"/>
</dbReference>
<keyword evidence="6" id="KW-0175">Coiled coil</keyword>
<dbReference type="PANTHER" id="PTHR22807:SF61">
    <property type="entry name" value="NOL1_NOP2_SUN FAMILY PROTEIN _ ANTITERMINATION NUSB DOMAIN-CONTAINING PROTEIN"/>
    <property type="match status" value="1"/>
</dbReference>
<dbReference type="InterPro" id="IPR006027">
    <property type="entry name" value="NusB_RsmB_TIM44"/>
</dbReference>
<feature type="active site" description="Nucleophile" evidence="5">
    <location>
        <position position="399"/>
    </location>
</feature>
<dbReference type="InterPro" id="IPR023267">
    <property type="entry name" value="RCMT"/>
</dbReference>
<evidence type="ECO:0000256" key="1">
    <source>
        <dbReference type="ARBA" id="ARBA00022603"/>
    </source>
</evidence>
<organism evidence="9 10">
    <name type="scientific">Aureimonas jatrophae</name>
    <dbReference type="NCBI Taxonomy" id="1166073"/>
    <lineage>
        <taxon>Bacteria</taxon>
        <taxon>Pseudomonadati</taxon>
        <taxon>Pseudomonadota</taxon>
        <taxon>Alphaproteobacteria</taxon>
        <taxon>Hyphomicrobiales</taxon>
        <taxon>Aurantimonadaceae</taxon>
        <taxon>Aureimonas</taxon>
    </lineage>
</organism>
<feature type="domain" description="SAM-dependent MTase RsmB/NOP-type" evidence="8">
    <location>
        <begin position="188"/>
        <end position="471"/>
    </location>
</feature>
<dbReference type="PANTHER" id="PTHR22807">
    <property type="entry name" value="NOP2 YEAST -RELATED NOL1/NOP2/FMU SUN DOMAIN-CONTAINING"/>
    <property type="match status" value="1"/>
</dbReference>
<dbReference type="GO" id="GO:0001510">
    <property type="term" value="P:RNA methylation"/>
    <property type="evidence" value="ECO:0007669"/>
    <property type="project" value="InterPro"/>
</dbReference>
<keyword evidence="4 5" id="KW-0694">RNA-binding</keyword>
<dbReference type="GO" id="GO:0006355">
    <property type="term" value="P:regulation of DNA-templated transcription"/>
    <property type="evidence" value="ECO:0007669"/>
    <property type="project" value="InterPro"/>
</dbReference>